<feature type="compositionally biased region" description="Basic and acidic residues" evidence="1">
    <location>
        <begin position="784"/>
        <end position="811"/>
    </location>
</feature>
<keyword evidence="5" id="KW-1185">Reference proteome</keyword>
<feature type="region of interest" description="Disordered" evidence="1">
    <location>
        <begin position="440"/>
        <end position="565"/>
    </location>
</feature>
<feature type="signal peptide" evidence="2">
    <location>
        <begin position="1"/>
        <end position="21"/>
    </location>
</feature>
<feature type="compositionally biased region" description="Basic and acidic residues" evidence="1">
    <location>
        <begin position="997"/>
        <end position="1008"/>
    </location>
</feature>
<dbReference type="Proteomes" id="UP001303046">
    <property type="component" value="Unassembled WGS sequence"/>
</dbReference>
<feature type="compositionally biased region" description="Polar residues" evidence="1">
    <location>
        <begin position="366"/>
        <end position="381"/>
    </location>
</feature>
<dbReference type="InterPro" id="IPR016187">
    <property type="entry name" value="CTDL_fold"/>
</dbReference>
<feature type="compositionally biased region" description="Basic and acidic residues" evidence="1">
    <location>
        <begin position="1017"/>
        <end position="1048"/>
    </location>
</feature>
<reference evidence="4 5" key="1">
    <citation type="submission" date="2023-08" db="EMBL/GenBank/DDBJ databases">
        <title>A Necator americanus chromosomal reference genome.</title>
        <authorList>
            <person name="Ilik V."/>
            <person name="Petrzelkova K.J."/>
            <person name="Pardy F."/>
            <person name="Fuh T."/>
            <person name="Niatou-Singa F.S."/>
            <person name="Gouil Q."/>
            <person name="Baker L."/>
            <person name="Ritchie M.E."/>
            <person name="Jex A.R."/>
            <person name="Gazzola D."/>
            <person name="Li H."/>
            <person name="Toshio Fujiwara R."/>
            <person name="Zhan B."/>
            <person name="Aroian R.V."/>
            <person name="Pafco B."/>
            <person name="Schwarz E.M."/>
        </authorList>
    </citation>
    <scope>NUCLEOTIDE SEQUENCE [LARGE SCALE GENOMIC DNA]</scope>
    <source>
        <strain evidence="4 5">Aroian</strain>
        <tissue evidence="4">Whole animal</tissue>
    </source>
</reference>
<name>A0ABR1DHA7_NECAM</name>
<sequence length="1110" mass="125090">MGRRALELLAVVLVLLNPTRAIQFAFNEEEVTIASRPKFRHDPVSSHAKEWIDGPDGHVYQFHVGDQSWLAAREFCLSQNSELVVLRSKEQTDWLLSHYAPTYTRFNERYMQIGLLMPDGPNRDWTYLDGTKYNKSVIAWMSGEPFDHSADGRERCAVLRVHARVLDDVDCESVPNPNVHMRFVCERDQLIHKQQQKSQNFIWSKLEKLLEFFGFSSGTIPVTKPYNETDSDEMDYIDEIKKLNISSKEREELKSIKVDHETSSEEQKAVESVLRTLNKVSKPGTSAFSKITEGKEGRTGPASEEHRANTSSELLTGPITSPALSQGSTVAPGASRKTENAGSAIESSTAVTETTTSENATDPISPENTVDENTAVSSKSPANEAARARAAPLKEILDVEGSGTDVERSDIENSSKLRHEIDPEKLDKVISTMEKMIENLEQIHLREEKTGEKKEESEANSEKKGDESKKKEQKKRKEKSSEALVKLRKKGSEDRETVNAMEKDFDEEASRSLPSTDIKPPEEECDEEASGEKAVNPTATNEEIIRNTIDTEDVDDLSQKPKIPAEKEAHIQDFLTTLRTFLNRAEHSDLRKLLDEHPEKTLLEKMKLAIRAANEREFERLKELELMKKHGVDISHVPEPKLMGETEREELYNKISRVVMIEAEKKGDETVTQPSARTTTQELHRTTNTEVRSKKILIRKSSKEYFSKEESDKDVNGKLKDAKPVTKEKKGSASSGQTTEKKTGEKAVEAEEDEKMVNSTEPTVSEKNTTVKESSAELPVRTVQLKEFDDKEEVMSKESKADVKESGEVKEKRKKENRSRKDDEETPEDGVEVVKTEPLSDENLKENDDKEEKEKETTATSGENDEKNTENEKNFVKTVPLSEDDLRDPKKNSDEAKENDDVDEDQLDKISPYPPNPSPKTEDVDHSTEENNSLDSDHADKSKSDNSFDFQQVDKWDGIVSGDIATEAPEEEIPTMKVAPAHNEDEGEEVGTVKTPEALRKEKKQLEKAKRRKDQRMKKVDKAEDKDVGNDGPNDRKNDGDDDSKGSKETANLFTLPTLPTLPPLGQSPPTLPPITPMPGLDNLLQTISKQWRKIFPSARIPTFNPEEDD</sequence>
<keyword evidence="2" id="KW-0732">Signal</keyword>
<feature type="compositionally biased region" description="Basic and acidic residues" evidence="1">
    <location>
        <begin position="842"/>
        <end position="857"/>
    </location>
</feature>
<feature type="compositionally biased region" description="Acidic residues" evidence="1">
    <location>
        <begin position="897"/>
        <end position="906"/>
    </location>
</feature>
<gene>
    <name evidence="4" type="primary">Necator_chrIV.g15041</name>
    <name evidence="4" type="ORF">RB195_001746</name>
</gene>
<comment type="caution">
    <text evidence="4">The sequence shown here is derived from an EMBL/GenBank/DDBJ whole genome shotgun (WGS) entry which is preliminary data.</text>
</comment>
<feature type="compositionally biased region" description="Basic and acidic residues" evidence="1">
    <location>
        <begin position="440"/>
        <end position="470"/>
    </location>
</feature>
<feature type="region of interest" description="Disordered" evidence="1">
    <location>
        <begin position="666"/>
        <end position="1082"/>
    </location>
</feature>
<feature type="chain" id="PRO_5046577063" description="C-type lectin domain-containing protein" evidence="2">
    <location>
        <begin position="22"/>
        <end position="1110"/>
    </location>
</feature>
<dbReference type="Gene3D" id="3.10.100.10">
    <property type="entry name" value="Mannose-Binding Protein A, subunit A"/>
    <property type="match status" value="1"/>
</dbReference>
<feature type="compositionally biased region" description="Basic and acidic residues" evidence="1">
    <location>
        <begin position="739"/>
        <end position="749"/>
    </location>
</feature>
<dbReference type="PROSITE" id="PS50041">
    <property type="entry name" value="C_TYPE_LECTIN_2"/>
    <property type="match status" value="1"/>
</dbReference>
<dbReference type="InterPro" id="IPR050828">
    <property type="entry name" value="C-type_lectin/matrix_domain"/>
</dbReference>
<accession>A0ABR1DHA7</accession>
<feature type="compositionally biased region" description="Basic and acidic residues" evidence="1">
    <location>
        <begin position="490"/>
        <end position="503"/>
    </location>
</feature>
<feature type="compositionally biased region" description="Basic and acidic residues" evidence="1">
    <location>
        <begin position="887"/>
        <end position="896"/>
    </location>
</feature>
<feature type="compositionally biased region" description="Basic and acidic residues" evidence="1">
    <location>
        <begin position="292"/>
        <end position="308"/>
    </location>
</feature>
<dbReference type="PANTHER" id="PTHR45710:SF38">
    <property type="entry name" value="C-TYPE LECTIN DOMAIN-CONTAINING PROTEIN 180"/>
    <property type="match status" value="1"/>
</dbReference>
<evidence type="ECO:0000256" key="2">
    <source>
        <dbReference type="SAM" id="SignalP"/>
    </source>
</evidence>
<dbReference type="InterPro" id="IPR001304">
    <property type="entry name" value="C-type_lectin-like"/>
</dbReference>
<dbReference type="CDD" id="cd00037">
    <property type="entry name" value="CLECT"/>
    <property type="match status" value="1"/>
</dbReference>
<dbReference type="PANTHER" id="PTHR45710">
    <property type="entry name" value="C-TYPE LECTIN DOMAIN-CONTAINING PROTEIN 180"/>
    <property type="match status" value="1"/>
</dbReference>
<protein>
    <recommendedName>
        <fullName evidence="3">C-type lectin domain-containing protein</fullName>
    </recommendedName>
</protein>
<feature type="region of interest" description="Disordered" evidence="1">
    <location>
        <begin position="284"/>
        <end position="421"/>
    </location>
</feature>
<organism evidence="4 5">
    <name type="scientific">Necator americanus</name>
    <name type="common">Human hookworm</name>
    <dbReference type="NCBI Taxonomy" id="51031"/>
    <lineage>
        <taxon>Eukaryota</taxon>
        <taxon>Metazoa</taxon>
        <taxon>Ecdysozoa</taxon>
        <taxon>Nematoda</taxon>
        <taxon>Chromadorea</taxon>
        <taxon>Rhabditida</taxon>
        <taxon>Rhabditina</taxon>
        <taxon>Rhabditomorpha</taxon>
        <taxon>Strongyloidea</taxon>
        <taxon>Ancylostomatidae</taxon>
        <taxon>Bunostominae</taxon>
        <taxon>Necator</taxon>
    </lineage>
</organism>
<feature type="compositionally biased region" description="Basic and acidic residues" evidence="1">
    <location>
        <begin position="701"/>
        <end position="731"/>
    </location>
</feature>
<dbReference type="InterPro" id="IPR016186">
    <property type="entry name" value="C-type_lectin-like/link_sf"/>
</dbReference>
<dbReference type="Pfam" id="PF00059">
    <property type="entry name" value="Lectin_C"/>
    <property type="match status" value="1"/>
</dbReference>
<evidence type="ECO:0000259" key="3">
    <source>
        <dbReference type="PROSITE" id="PS50041"/>
    </source>
</evidence>
<feature type="compositionally biased region" description="Low complexity" evidence="1">
    <location>
        <begin position="343"/>
        <end position="361"/>
    </location>
</feature>
<feature type="domain" description="C-type lectin" evidence="3">
    <location>
        <begin position="55"/>
        <end position="172"/>
    </location>
</feature>
<proteinExistence type="predicted"/>
<feature type="compositionally biased region" description="Polar residues" evidence="1">
    <location>
        <begin position="757"/>
        <end position="773"/>
    </location>
</feature>
<dbReference type="SMART" id="SM00034">
    <property type="entry name" value="CLECT"/>
    <property type="match status" value="1"/>
</dbReference>
<evidence type="ECO:0000256" key="1">
    <source>
        <dbReference type="SAM" id="MobiDB-lite"/>
    </source>
</evidence>
<feature type="compositionally biased region" description="Basic and acidic residues" evidence="1">
    <location>
        <begin position="682"/>
        <end position="693"/>
    </location>
</feature>
<feature type="compositionally biased region" description="Basic and acidic residues" evidence="1">
    <location>
        <begin position="920"/>
        <end position="957"/>
    </location>
</feature>
<evidence type="ECO:0000313" key="5">
    <source>
        <dbReference type="Proteomes" id="UP001303046"/>
    </source>
</evidence>
<dbReference type="SUPFAM" id="SSF56436">
    <property type="entry name" value="C-type lectin-like"/>
    <property type="match status" value="1"/>
</dbReference>
<feature type="compositionally biased region" description="Basic and acidic residues" evidence="1">
    <location>
        <begin position="405"/>
        <end position="421"/>
    </location>
</feature>
<feature type="compositionally biased region" description="Basic and acidic residues" evidence="1">
    <location>
        <begin position="864"/>
        <end position="875"/>
    </location>
</feature>
<evidence type="ECO:0000313" key="4">
    <source>
        <dbReference type="EMBL" id="KAK6749325.1"/>
    </source>
</evidence>
<feature type="compositionally biased region" description="Polar residues" evidence="1">
    <location>
        <begin position="670"/>
        <end position="681"/>
    </location>
</feature>
<feature type="compositionally biased region" description="Polar residues" evidence="1">
    <location>
        <begin position="309"/>
        <end position="329"/>
    </location>
</feature>
<dbReference type="EMBL" id="JAVFWL010000004">
    <property type="protein sequence ID" value="KAK6749325.1"/>
    <property type="molecule type" value="Genomic_DNA"/>
</dbReference>
<feature type="compositionally biased region" description="Pro residues" evidence="1">
    <location>
        <begin position="1060"/>
        <end position="1077"/>
    </location>
</feature>